<dbReference type="Gene3D" id="1.25.40.10">
    <property type="entry name" value="Tetratricopeptide repeat domain"/>
    <property type="match status" value="1"/>
</dbReference>
<protein>
    <recommendedName>
        <fullName evidence="3">MalT-like TPR region domain-containing protein</fullName>
    </recommendedName>
</protein>
<dbReference type="Proteomes" id="UP000635565">
    <property type="component" value="Unassembled WGS sequence"/>
</dbReference>
<evidence type="ECO:0000313" key="1">
    <source>
        <dbReference type="EMBL" id="GHO87004.1"/>
    </source>
</evidence>
<dbReference type="EMBL" id="BNJJ01000015">
    <property type="protein sequence ID" value="GHO87004.1"/>
    <property type="molecule type" value="Genomic_DNA"/>
</dbReference>
<evidence type="ECO:0008006" key="3">
    <source>
        <dbReference type="Google" id="ProtNLM"/>
    </source>
</evidence>
<dbReference type="RefSeq" id="WP_201364604.1">
    <property type="nucleotide sequence ID" value="NZ_BNJJ01000015.1"/>
</dbReference>
<gene>
    <name evidence="1" type="ORF">KSZ_50100</name>
</gene>
<keyword evidence="2" id="KW-1185">Reference proteome</keyword>
<dbReference type="InterPro" id="IPR011990">
    <property type="entry name" value="TPR-like_helical_dom_sf"/>
</dbReference>
<proteinExistence type="predicted"/>
<reference evidence="1 2" key="1">
    <citation type="journal article" date="2021" name="Int. J. Syst. Evol. Microbiol.">
        <title>Reticulibacter mediterranei gen. nov., sp. nov., within the new family Reticulibacteraceae fam. nov., and Ktedonospora formicarum gen. nov., sp. nov., Ktedonobacter robiniae sp. nov., Dictyobacter formicarum sp. nov. and Dictyobacter arantiisoli sp. nov., belonging to the class Ktedonobacteria.</title>
        <authorList>
            <person name="Yabe S."/>
            <person name="Zheng Y."/>
            <person name="Wang C.M."/>
            <person name="Sakai Y."/>
            <person name="Abe K."/>
            <person name="Yokota A."/>
            <person name="Donadio S."/>
            <person name="Cavaletti L."/>
            <person name="Monciardini P."/>
        </authorList>
    </citation>
    <scope>NUCLEOTIDE SEQUENCE [LARGE SCALE GENOMIC DNA]</scope>
    <source>
        <strain evidence="1 2">SOSP1-9</strain>
    </source>
</reference>
<name>A0ABQ3VMR7_9CHLR</name>
<comment type="caution">
    <text evidence="1">The sequence shown here is derived from an EMBL/GenBank/DDBJ whole genome shotgun (WGS) entry which is preliminary data.</text>
</comment>
<sequence>MVLGAPVVECLYAHLGQAYTFQQAWKQAQDAYQRASRLCAAPPAARLVSLTLNLLAILAVQQSHNKLPVQALLEEAWRMTETSRDQQALVETEWDLAQIIAIVWDALTSSLTHGEHVLELAQASHDKELEARSRSTFGVIHILRGDFEEAMPYLETSLGFYIALDTEPGASRELSLAHFLIGAPPTQPLANLASEAMCCAFQAFAQVNSGQVQQSIRSSHRALTIVQESKNIWVHIYFGVTCRIPL</sequence>
<accession>A0ABQ3VMR7</accession>
<organism evidence="1 2">
    <name type="scientific">Dictyobacter formicarum</name>
    <dbReference type="NCBI Taxonomy" id="2778368"/>
    <lineage>
        <taxon>Bacteria</taxon>
        <taxon>Bacillati</taxon>
        <taxon>Chloroflexota</taxon>
        <taxon>Ktedonobacteria</taxon>
        <taxon>Ktedonobacterales</taxon>
        <taxon>Dictyobacteraceae</taxon>
        <taxon>Dictyobacter</taxon>
    </lineage>
</organism>
<evidence type="ECO:0000313" key="2">
    <source>
        <dbReference type="Proteomes" id="UP000635565"/>
    </source>
</evidence>
<dbReference type="SUPFAM" id="SSF48452">
    <property type="entry name" value="TPR-like"/>
    <property type="match status" value="1"/>
</dbReference>